<dbReference type="GO" id="GO:0006508">
    <property type="term" value="P:proteolysis"/>
    <property type="evidence" value="ECO:0007669"/>
    <property type="project" value="InterPro"/>
</dbReference>
<dbReference type="SUPFAM" id="SSF52129">
    <property type="entry name" value="Caspase-like"/>
    <property type="match status" value="1"/>
</dbReference>
<dbReference type="STRING" id="1274631.LMTR13_08275"/>
<dbReference type="InterPro" id="IPR011600">
    <property type="entry name" value="Pept_C14_caspase"/>
</dbReference>
<dbReference type="Proteomes" id="UP000092839">
    <property type="component" value="Chromosome"/>
</dbReference>
<feature type="domain" description="Peptidase C14 caspase" evidence="2">
    <location>
        <begin position="32"/>
        <end position="256"/>
    </location>
</feature>
<evidence type="ECO:0000313" key="4">
    <source>
        <dbReference type="Proteomes" id="UP000092839"/>
    </source>
</evidence>
<reference evidence="3 4" key="1">
    <citation type="submission" date="2016-07" db="EMBL/GenBank/DDBJ databases">
        <title>Complete genome sequence of Bradyrhizobium icense LMTR 13T, a potential inoculant strain isolated from lima bean (Phaseolus lunatus) in Peru.</title>
        <authorList>
            <person name="Ormeno-Orrillo E."/>
            <person name="Duran D."/>
            <person name="Rogel M.A."/>
            <person name="Rey L."/>
            <person name="Imperial J."/>
            <person name="Ruiz-Argueso T."/>
            <person name="Martinez-Romero E."/>
        </authorList>
    </citation>
    <scope>NUCLEOTIDE SEQUENCE [LARGE SCALE GENOMIC DNA]</scope>
    <source>
        <strain evidence="3 4">LMTR 13</strain>
    </source>
</reference>
<dbReference type="PANTHER" id="PTHR22576:SF37">
    <property type="entry name" value="MUCOSA-ASSOCIATED LYMPHOID TISSUE LYMPHOMA TRANSLOCATION PROTEIN 1"/>
    <property type="match status" value="1"/>
</dbReference>
<dbReference type="EMBL" id="CP016428">
    <property type="protein sequence ID" value="ANW00175.1"/>
    <property type="molecule type" value="Genomic_DNA"/>
</dbReference>
<dbReference type="PANTHER" id="PTHR22576">
    <property type="entry name" value="MUCOSA ASSOCIATED LYMPHOID TISSUE LYMPHOMA TRANSLOCATION PROTEIN 1/PARACASPASE"/>
    <property type="match status" value="1"/>
</dbReference>
<dbReference type="Gene3D" id="3.40.50.1460">
    <property type="match status" value="1"/>
</dbReference>
<dbReference type="GO" id="GO:0004197">
    <property type="term" value="F:cysteine-type endopeptidase activity"/>
    <property type="evidence" value="ECO:0007669"/>
    <property type="project" value="InterPro"/>
</dbReference>
<keyword evidence="1" id="KW-0732">Signal</keyword>
<dbReference type="OrthoDB" id="9816009at2"/>
<dbReference type="KEGG" id="bic:LMTR13_08275"/>
<proteinExistence type="predicted"/>
<evidence type="ECO:0000256" key="1">
    <source>
        <dbReference type="SAM" id="SignalP"/>
    </source>
</evidence>
<feature type="chain" id="PRO_5008530404" description="Peptidase C14 caspase domain-containing protein" evidence="1">
    <location>
        <begin position="21"/>
        <end position="544"/>
    </location>
</feature>
<dbReference type="Pfam" id="PF00656">
    <property type="entry name" value="Peptidase_C14"/>
    <property type="match status" value="1"/>
</dbReference>
<dbReference type="RefSeq" id="WP_065727461.1">
    <property type="nucleotide sequence ID" value="NZ_CP016428.1"/>
</dbReference>
<organism evidence="3 4">
    <name type="scientific">Bradyrhizobium icense</name>
    <dbReference type="NCBI Taxonomy" id="1274631"/>
    <lineage>
        <taxon>Bacteria</taxon>
        <taxon>Pseudomonadati</taxon>
        <taxon>Pseudomonadota</taxon>
        <taxon>Alphaproteobacteria</taxon>
        <taxon>Hyphomicrobiales</taxon>
        <taxon>Nitrobacteraceae</taxon>
        <taxon>Bradyrhizobium</taxon>
    </lineage>
</organism>
<evidence type="ECO:0000259" key="2">
    <source>
        <dbReference type="Pfam" id="PF00656"/>
    </source>
</evidence>
<dbReference type="AlphaFoldDB" id="A0A1B1UBN0"/>
<name>A0A1B1UBN0_9BRAD</name>
<sequence length="544" mass="59373">MYCVILFVSLILCTSAAAQTADPKFNVEKPVKRFALVVGNSEYTTTEKLPGVVNDVKTVAAKLRLAGFSVREATNFKTRADFLTKHFLPFVDEVEENSFVVFYFSGHGFTYGGESYLLPLEYPAKVPANKVFDTFVSASALQERLNLRNPTLLVMLLDACRNVGGVIDERPEDRHTLTKGLATLSLVQNNIIGFSSEPGKISLASADGALSKYTEALTRFLTAPGVEFADAQRQIVAHVRRATNSGQSPWVSSSLTLFVHFNPTQATKDDYKVAWLAAQARDTEADVRDYLALYGLGHFAEAARLWLTERSARASTFTRLSPELIDQLWESARATGQVASTELVIAPLGLERTTISTKASKDDSIPQDEFVASALSKQTAVVLGKLTGRAQPDAGAAATTSLDFGDKVKIDSYKVRSGQVWLEAKSKEETFWLALPKDASVKKVELGSPIKEFEIRAGRTAALADERQINSEVAKLPAKSISWISIAIPQRASRTARADRAAIETRARAAHAAFLLSKVVPPGRITLVEGVAEVQEPRVRVFSN</sequence>
<evidence type="ECO:0000313" key="3">
    <source>
        <dbReference type="EMBL" id="ANW00175.1"/>
    </source>
</evidence>
<keyword evidence="4" id="KW-1185">Reference proteome</keyword>
<accession>A0A1B1UBN0</accession>
<gene>
    <name evidence="3" type="ORF">LMTR13_08275</name>
</gene>
<dbReference type="InterPro" id="IPR029030">
    <property type="entry name" value="Caspase-like_dom_sf"/>
</dbReference>
<dbReference type="InterPro" id="IPR052039">
    <property type="entry name" value="Caspase-related_regulators"/>
</dbReference>
<feature type="signal peptide" evidence="1">
    <location>
        <begin position="1"/>
        <end position="20"/>
    </location>
</feature>
<protein>
    <recommendedName>
        <fullName evidence="2">Peptidase C14 caspase domain-containing protein</fullName>
    </recommendedName>
</protein>